<sequence>MGIHKPILGMALSVLVAGQLIAGVAAGRFFSQVMPVVVGSHPTPQEYLPAHGGSSAAAGLANEKTLFAARGYFHPPNLPPCRRRAC</sequence>
<dbReference type="AlphaFoldDB" id="A0ABC9H309"/>
<dbReference type="EMBL" id="OZ075145">
    <property type="protein sequence ID" value="CAL5047841.1"/>
    <property type="molecule type" value="Genomic_DNA"/>
</dbReference>
<gene>
    <name evidence="3" type="ORF">URODEC1_LOCUS121357</name>
    <name evidence="2" type="ORF">URODEC1_LOCUS90111</name>
</gene>
<accession>A0ABC9H309</accession>
<keyword evidence="4" id="KW-1185">Reference proteome</keyword>
<dbReference type="EMBL" id="CAXIPR030001140">
    <property type="protein sequence ID" value="CAM0147997.1"/>
    <property type="molecule type" value="Genomic_DNA"/>
</dbReference>
<evidence type="ECO:0000256" key="1">
    <source>
        <dbReference type="SAM" id="SignalP"/>
    </source>
</evidence>
<name>A0ABC9H309_9POAL</name>
<evidence type="ECO:0000313" key="4">
    <source>
        <dbReference type="Proteomes" id="UP001497457"/>
    </source>
</evidence>
<evidence type="ECO:0000313" key="3">
    <source>
        <dbReference type="EMBL" id="CAM0147997.1"/>
    </source>
</evidence>
<keyword evidence="1" id="KW-0732">Signal</keyword>
<dbReference type="Proteomes" id="UP001497457">
    <property type="component" value="Unassembled WGS sequence"/>
</dbReference>
<feature type="signal peptide" evidence="1">
    <location>
        <begin position="1"/>
        <end position="26"/>
    </location>
</feature>
<organism evidence="3 4">
    <name type="scientific">Urochloa decumbens</name>
    <dbReference type="NCBI Taxonomy" id="240449"/>
    <lineage>
        <taxon>Eukaryota</taxon>
        <taxon>Viridiplantae</taxon>
        <taxon>Streptophyta</taxon>
        <taxon>Embryophyta</taxon>
        <taxon>Tracheophyta</taxon>
        <taxon>Spermatophyta</taxon>
        <taxon>Magnoliopsida</taxon>
        <taxon>Liliopsida</taxon>
        <taxon>Poales</taxon>
        <taxon>Poaceae</taxon>
        <taxon>PACMAD clade</taxon>
        <taxon>Panicoideae</taxon>
        <taxon>Panicodae</taxon>
        <taxon>Paniceae</taxon>
        <taxon>Melinidinae</taxon>
        <taxon>Urochloa</taxon>
    </lineage>
</organism>
<feature type="chain" id="PRO_5044722166" evidence="1">
    <location>
        <begin position="27"/>
        <end position="86"/>
    </location>
</feature>
<dbReference type="Proteomes" id="UP001497457">
    <property type="component" value="Chromosome 35b"/>
</dbReference>
<evidence type="ECO:0000313" key="2">
    <source>
        <dbReference type="EMBL" id="CAL5047841.1"/>
    </source>
</evidence>
<reference evidence="3 4" key="1">
    <citation type="submission" date="2024-10" db="EMBL/GenBank/DDBJ databases">
        <authorList>
            <person name="Ryan C."/>
        </authorList>
    </citation>
    <scope>NUCLEOTIDE SEQUENCE [LARGE SCALE GENOMIC DNA]</scope>
</reference>
<proteinExistence type="predicted"/>
<protein>
    <submittedName>
        <fullName evidence="3">Uncharacterized protein</fullName>
    </submittedName>
</protein>